<dbReference type="Proteomes" id="UP001175271">
    <property type="component" value="Unassembled WGS sequence"/>
</dbReference>
<evidence type="ECO:0000313" key="3">
    <source>
        <dbReference type="EMBL" id="KAK0411311.1"/>
    </source>
</evidence>
<protein>
    <recommendedName>
        <fullName evidence="5">Actin-related protein 10</fullName>
    </recommendedName>
</protein>
<dbReference type="CDD" id="cd10207">
    <property type="entry name" value="ASKHA_NBD_Arp10"/>
    <property type="match status" value="1"/>
</dbReference>
<evidence type="ECO:0000256" key="1">
    <source>
        <dbReference type="RuleBase" id="RU000487"/>
    </source>
</evidence>
<dbReference type="PANTHER" id="PTHR11937">
    <property type="entry name" value="ACTIN"/>
    <property type="match status" value="1"/>
</dbReference>
<dbReference type="EMBL" id="JAUCMV010000003">
    <property type="protein sequence ID" value="KAK0411311.1"/>
    <property type="molecule type" value="Genomic_DNA"/>
</dbReference>
<dbReference type="Gene3D" id="3.30.420.40">
    <property type="match status" value="2"/>
</dbReference>
<dbReference type="Gene3D" id="3.90.640.10">
    <property type="entry name" value="Actin, Chain A, domain 4"/>
    <property type="match status" value="1"/>
</dbReference>
<gene>
    <name evidence="3" type="ORF">QR680_005595</name>
</gene>
<sequence>MSKSSVLGNEKPTRTSSSVSSSTLAAYSRRSTSSLSASHRIDSNYVPPSVLDTKAVVVIELGSRYTRIGFAGEFYPREIVRSEVVDPHDDVVRPVFEDDRTHEQNHRLLHLFFRKIFFKYVLCSVKERRMLIVESLLTSTKKRHQIAAVLFETPTFGPPAILFAPSHLLYTVPFSVNTALVVDVGFSETVLVPVFEGVTMINNYECSPVCSRLLEKQIASLLKKHGSIELENGEKREVTDDDINEMKRHNIIEDIAVRVCFATKLKRGRKIQEDNTDFEFAVTSRVGLGRDTIIIPGIIREGAGEVFFKPSYCDDDRSVPELIIDCLLKLPIDMRRSMISNLTVVGGAARMTGFLVRLKAELTWHLQENARYNMLQKLRESMKFYVHREAPVELYGAWLGGSLIGSLDIMQYRSTTRDEWMNTKTLPDWTEKIDSYLKAQKEN</sequence>
<evidence type="ECO:0000313" key="4">
    <source>
        <dbReference type="Proteomes" id="UP001175271"/>
    </source>
</evidence>
<dbReference type="InterPro" id="IPR004000">
    <property type="entry name" value="Actin"/>
</dbReference>
<dbReference type="AlphaFoldDB" id="A0AA39HU08"/>
<keyword evidence="4" id="KW-1185">Reference proteome</keyword>
<name>A0AA39HU08_9BILA</name>
<dbReference type="Pfam" id="PF00022">
    <property type="entry name" value="Actin"/>
    <property type="match status" value="1"/>
</dbReference>
<comment type="similarity">
    <text evidence="1">Belongs to the actin family.</text>
</comment>
<dbReference type="SMART" id="SM00268">
    <property type="entry name" value="ACTIN"/>
    <property type="match status" value="1"/>
</dbReference>
<feature type="region of interest" description="Disordered" evidence="2">
    <location>
        <begin position="1"/>
        <end position="23"/>
    </location>
</feature>
<proteinExistence type="inferred from homology"/>
<dbReference type="InterPro" id="IPR043129">
    <property type="entry name" value="ATPase_NBD"/>
</dbReference>
<dbReference type="SUPFAM" id="SSF53067">
    <property type="entry name" value="Actin-like ATPase domain"/>
    <property type="match status" value="2"/>
</dbReference>
<comment type="caution">
    <text evidence="3">The sequence shown here is derived from an EMBL/GenBank/DDBJ whole genome shotgun (WGS) entry which is preliminary data.</text>
</comment>
<organism evidence="3 4">
    <name type="scientific">Steinernema hermaphroditum</name>
    <dbReference type="NCBI Taxonomy" id="289476"/>
    <lineage>
        <taxon>Eukaryota</taxon>
        <taxon>Metazoa</taxon>
        <taxon>Ecdysozoa</taxon>
        <taxon>Nematoda</taxon>
        <taxon>Chromadorea</taxon>
        <taxon>Rhabditida</taxon>
        <taxon>Tylenchina</taxon>
        <taxon>Panagrolaimomorpha</taxon>
        <taxon>Strongyloidoidea</taxon>
        <taxon>Steinernematidae</taxon>
        <taxon>Steinernema</taxon>
    </lineage>
</organism>
<reference evidence="3" key="1">
    <citation type="submission" date="2023-06" db="EMBL/GenBank/DDBJ databases">
        <title>Genomic analysis of the entomopathogenic nematode Steinernema hermaphroditum.</title>
        <authorList>
            <person name="Schwarz E.M."/>
            <person name="Heppert J.K."/>
            <person name="Baniya A."/>
            <person name="Schwartz H.T."/>
            <person name="Tan C.-H."/>
            <person name="Antoshechkin I."/>
            <person name="Sternberg P.W."/>
            <person name="Goodrich-Blair H."/>
            <person name="Dillman A.R."/>
        </authorList>
    </citation>
    <scope>NUCLEOTIDE SEQUENCE</scope>
    <source>
        <strain evidence="3">PS9179</strain>
        <tissue evidence="3">Whole animal</tissue>
    </source>
</reference>
<evidence type="ECO:0000256" key="2">
    <source>
        <dbReference type="SAM" id="MobiDB-lite"/>
    </source>
</evidence>
<accession>A0AA39HU08</accession>
<evidence type="ECO:0008006" key="5">
    <source>
        <dbReference type="Google" id="ProtNLM"/>
    </source>
</evidence>